<evidence type="ECO:0000256" key="1">
    <source>
        <dbReference type="ARBA" id="ARBA00004514"/>
    </source>
</evidence>
<keyword evidence="3" id="KW-0963">Cytoplasm</keyword>
<dbReference type="InterPro" id="IPR000649">
    <property type="entry name" value="IF-2B-related"/>
</dbReference>
<dbReference type="PANTHER" id="PTHR45859:SF1">
    <property type="entry name" value="TRANSLATION INITIATION FACTOR EIF-2B SUBUNIT BETA"/>
    <property type="match status" value="1"/>
</dbReference>
<keyword evidence="5" id="KW-0648">Protein biosynthesis</keyword>
<feature type="compositionally biased region" description="Low complexity" evidence="10">
    <location>
        <begin position="238"/>
        <end position="252"/>
    </location>
</feature>
<dbReference type="SUPFAM" id="SSF100950">
    <property type="entry name" value="NagB/RpiA/CoA transferase-like"/>
    <property type="match status" value="1"/>
</dbReference>
<evidence type="ECO:0000256" key="3">
    <source>
        <dbReference type="ARBA" id="ARBA00022490"/>
    </source>
</evidence>
<feature type="region of interest" description="Disordered" evidence="10">
    <location>
        <begin position="328"/>
        <end position="359"/>
    </location>
</feature>
<comment type="subunit">
    <text evidence="8">Component of the translation initiation factor 2B (eIF2B) complex which is a heterodecamer of two sets of five different subunits: alpha, beta, gamma, delta and epsilon. Subunits alpha, beta and delta comprise a regulatory subcomplex and subunits epsilon and gamma comprise a catalytic subcomplex. Within the complex, the hexameric regulatory complex resides at the center, with the two heterodimeric catalytic subcomplexes bound on opposite sides.</text>
</comment>
<keyword evidence="12" id="KW-1185">Reference proteome</keyword>
<feature type="compositionally biased region" description="Low complexity" evidence="10">
    <location>
        <begin position="134"/>
        <end position="165"/>
    </location>
</feature>
<dbReference type="Gene3D" id="3.40.50.10470">
    <property type="entry name" value="Translation initiation factor eif-2b, domain 2"/>
    <property type="match status" value="1"/>
</dbReference>
<evidence type="ECO:0000313" key="11">
    <source>
        <dbReference type="EMBL" id="KAF2461692.1"/>
    </source>
</evidence>
<feature type="region of interest" description="Disordered" evidence="10">
    <location>
        <begin position="103"/>
        <end position="252"/>
    </location>
</feature>
<reference evidence="11" key="1">
    <citation type="journal article" date="2020" name="Stud. Mycol.">
        <title>101 Dothideomycetes genomes: a test case for predicting lifestyles and emergence of pathogens.</title>
        <authorList>
            <person name="Haridas S."/>
            <person name="Albert R."/>
            <person name="Binder M."/>
            <person name="Bloem J."/>
            <person name="Labutti K."/>
            <person name="Salamov A."/>
            <person name="Andreopoulos B."/>
            <person name="Baker S."/>
            <person name="Barry K."/>
            <person name="Bills G."/>
            <person name="Bluhm B."/>
            <person name="Cannon C."/>
            <person name="Castanera R."/>
            <person name="Culley D."/>
            <person name="Daum C."/>
            <person name="Ezra D."/>
            <person name="Gonzalez J."/>
            <person name="Henrissat B."/>
            <person name="Kuo A."/>
            <person name="Liang C."/>
            <person name="Lipzen A."/>
            <person name="Lutzoni F."/>
            <person name="Magnuson J."/>
            <person name="Mondo S."/>
            <person name="Nolan M."/>
            <person name="Ohm R."/>
            <person name="Pangilinan J."/>
            <person name="Park H.-J."/>
            <person name="Ramirez L."/>
            <person name="Alfaro M."/>
            <person name="Sun H."/>
            <person name="Tritt A."/>
            <person name="Yoshinaga Y."/>
            <person name="Zwiers L.-H."/>
            <person name="Turgeon B."/>
            <person name="Goodwin S."/>
            <person name="Spatafora J."/>
            <person name="Crous P."/>
            <person name="Grigoriev I."/>
        </authorList>
    </citation>
    <scope>NUCLEOTIDE SEQUENCE</scope>
    <source>
        <strain evidence="11">ATCC 16933</strain>
    </source>
</reference>
<feature type="compositionally biased region" description="Gly residues" evidence="10">
    <location>
        <begin position="335"/>
        <end position="351"/>
    </location>
</feature>
<evidence type="ECO:0000256" key="10">
    <source>
        <dbReference type="SAM" id="MobiDB-lite"/>
    </source>
</evidence>
<proteinExistence type="inferred from homology"/>
<name>A0A6A6PD18_9PEZI</name>
<dbReference type="InterPro" id="IPR037171">
    <property type="entry name" value="NagB/RpiA_transferase-like"/>
</dbReference>
<dbReference type="Pfam" id="PF01008">
    <property type="entry name" value="IF-2B"/>
    <property type="match status" value="2"/>
</dbReference>
<dbReference type="OrthoDB" id="269919at2759"/>
<evidence type="ECO:0000256" key="5">
    <source>
        <dbReference type="ARBA" id="ARBA00022917"/>
    </source>
</evidence>
<dbReference type="GO" id="GO:0005085">
    <property type="term" value="F:guanyl-nucleotide exchange factor activity"/>
    <property type="evidence" value="ECO:0007669"/>
    <property type="project" value="TreeGrafter"/>
</dbReference>
<dbReference type="EMBL" id="MU001671">
    <property type="protein sequence ID" value="KAF2461692.1"/>
    <property type="molecule type" value="Genomic_DNA"/>
</dbReference>
<organism evidence="11 12">
    <name type="scientific">Lineolata rhizophorae</name>
    <dbReference type="NCBI Taxonomy" id="578093"/>
    <lineage>
        <taxon>Eukaryota</taxon>
        <taxon>Fungi</taxon>
        <taxon>Dikarya</taxon>
        <taxon>Ascomycota</taxon>
        <taxon>Pezizomycotina</taxon>
        <taxon>Dothideomycetes</taxon>
        <taxon>Dothideomycetes incertae sedis</taxon>
        <taxon>Lineolatales</taxon>
        <taxon>Lineolataceae</taxon>
        <taxon>Lineolata</taxon>
    </lineage>
</organism>
<accession>A0A6A6PD18</accession>
<dbReference type="GO" id="GO:0005851">
    <property type="term" value="C:eukaryotic translation initiation factor 2B complex"/>
    <property type="evidence" value="ECO:0007669"/>
    <property type="project" value="TreeGrafter"/>
</dbReference>
<gene>
    <name evidence="11" type="ORF">BDY21DRAFT_314381</name>
</gene>
<feature type="compositionally biased region" description="Polar residues" evidence="10">
    <location>
        <begin position="207"/>
        <end position="219"/>
    </location>
</feature>
<comment type="similarity">
    <text evidence="2 9">Belongs to the eIF-2B alpha/beta/delta subunits family.</text>
</comment>
<dbReference type="Proteomes" id="UP000799766">
    <property type="component" value="Unassembled WGS sequence"/>
</dbReference>
<dbReference type="GO" id="GO:0005829">
    <property type="term" value="C:cytosol"/>
    <property type="evidence" value="ECO:0007669"/>
    <property type="project" value="UniProtKB-SubCell"/>
</dbReference>
<sequence>MPSMAVPPTPGLASFLKSLNANPVETSIEHFISLLKRRQIRSSRACAVATTHLLIQVLAPATPFTALLARIRQVGARLTAAQPRELAVGNMVRRVLGLVREVAEESPESASGGGGGGDSTADAKPLSHRPPLPSSISALSPLKHGATAPAETTTGTTTTTTTITAPSPLRETHAGRPPLPTQSTSYAPGPPAATSLFGIFSRPETPSPASTPAGAQSPSRAAAHMPGGAAKEHRERGSPSSSSGGMSGGETLSGLREMLDELDSAAEQIAGVALDHVHGGELILTHTASATVQRFLLAAARKRRFTLVHVESGPNDDGDTRGAVLMGSGRKAGAAPGGGGGGGWGGGGPLGGEDDEEAGAPAEERFRPLTAAGVSVVLVPDAAVFALMARVNKVVLAPHGVLANGGLVACGGAATVAAAARAHRVPVVVVSPVFKLSPLYPFDVAELIEVGDPGRVVGFGEEGATRWLGEVVDVVNPVFDYVKPEFVDLYITNLGGCAPSYLYRIVADHYRVEDVNL</sequence>
<dbReference type="PANTHER" id="PTHR45859">
    <property type="entry name" value="TRANSLATION INITIATION FACTOR EIF-2B SUBUNIT BETA"/>
    <property type="match status" value="1"/>
</dbReference>
<keyword evidence="4" id="KW-0396">Initiation factor</keyword>
<dbReference type="InterPro" id="IPR051855">
    <property type="entry name" value="eIF2B_beta_subunit"/>
</dbReference>
<evidence type="ECO:0000256" key="6">
    <source>
        <dbReference type="ARBA" id="ARBA00044122"/>
    </source>
</evidence>
<comment type="subcellular location">
    <subcellularLocation>
        <location evidence="1">Cytoplasm</location>
        <location evidence="1">Cytosol</location>
    </subcellularLocation>
</comment>
<dbReference type="GO" id="GO:0003743">
    <property type="term" value="F:translation initiation factor activity"/>
    <property type="evidence" value="ECO:0007669"/>
    <property type="project" value="UniProtKB-KW"/>
</dbReference>
<evidence type="ECO:0000313" key="12">
    <source>
        <dbReference type="Proteomes" id="UP000799766"/>
    </source>
</evidence>
<evidence type="ECO:0000256" key="2">
    <source>
        <dbReference type="ARBA" id="ARBA00007251"/>
    </source>
</evidence>
<protein>
    <recommendedName>
        <fullName evidence="6">Translation initiation factor eIF2B subunit beta</fullName>
    </recommendedName>
    <alternativeName>
        <fullName evidence="7">eIF2B GDP-GTP exchange factor subunit beta</fullName>
    </alternativeName>
</protein>
<dbReference type="InterPro" id="IPR042529">
    <property type="entry name" value="IF_2B-like_C"/>
</dbReference>
<evidence type="ECO:0000256" key="9">
    <source>
        <dbReference type="RuleBase" id="RU003814"/>
    </source>
</evidence>
<evidence type="ECO:0000256" key="8">
    <source>
        <dbReference type="ARBA" id="ARBA00046432"/>
    </source>
</evidence>
<evidence type="ECO:0000256" key="7">
    <source>
        <dbReference type="ARBA" id="ARBA00044228"/>
    </source>
</evidence>
<dbReference type="AlphaFoldDB" id="A0A6A6PD18"/>
<evidence type="ECO:0000256" key="4">
    <source>
        <dbReference type="ARBA" id="ARBA00022540"/>
    </source>
</evidence>